<evidence type="ECO:0000256" key="1">
    <source>
        <dbReference type="SAM" id="MobiDB-lite"/>
    </source>
</evidence>
<proteinExistence type="predicted"/>
<dbReference type="AlphaFoldDB" id="A0A699Z4E9"/>
<accession>A0A699Z4E9</accession>
<dbReference type="Proteomes" id="UP000485058">
    <property type="component" value="Unassembled WGS sequence"/>
</dbReference>
<dbReference type="EMBL" id="BLLF01001148">
    <property type="protein sequence ID" value="GFH17443.1"/>
    <property type="molecule type" value="Genomic_DNA"/>
</dbReference>
<protein>
    <submittedName>
        <fullName evidence="2">Uncharacterized protein</fullName>
    </submittedName>
</protein>
<name>A0A699Z4E9_HAELA</name>
<evidence type="ECO:0000313" key="2">
    <source>
        <dbReference type="EMBL" id="GFH17443.1"/>
    </source>
</evidence>
<keyword evidence="3" id="KW-1185">Reference proteome</keyword>
<comment type="caution">
    <text evidence="2">The sequence shown here is derived from an EMBL/GenBank/DDBJ whole genome shotgun (WGS) entry which is preliminary data.</text>
</comment>
<sequence>MKHLTESRGKETSYKCALPHVSMQVAAASQKHGKASPSQGPDVFNKQRQHHQSAEGHVPLSCASGLTALLCQSWASRPGLGGEARPCCTSGSASCSGSQLQLKTIQDNITLNLLQRGCVWLGFGNRHTHLKAELKWALRTLTVAFSTWSSKPELGSFLSFRRIGRPTQHLLPSGASLAVAKGRLYVQ</sequence>
<reference evidence="2 3" key="1">
    <citation type="submission" date="2020-02" db="EMBL/GenBank/DDBJ databases">
        <title>Draft genome sequence of Haematococcus lacustris strain NIES-144.</title>
        <authorList>
            <person name="Morimoto D."/>
            <person name="Nakagawa S."/>
            <person name="Yoshida T."/>
            <person name="Sawayama S."/>
        </authorList>
    </citation>
    <scope>NUCLEOTIDE SEQUENCE [LARGE SCALE GENOMIC DNA]</scope>
    <source>
        <strain evidence="2 3">NIES-144</strain>
    </source>
</reference>
<gene>
    <name evidence="2" type="ORF">HaLaN_14081</name>
</gene>
<organism evidence="2 3">
    <name type="scientific">Haematococcus lacustris</name>
    <name type="common">Green alga</name>
    <name type="synonym">Haematococcus pluvialis</name>
    <dbReference type="NCBI Taxonomy" id="44745"/>
    <lineage>
        <taxon>Eukaryota</taxon>
        <taxon>Viridiplantae</taxon>
        <taxon>Chlorophyta</taxon>
        <taxon>core chlorophytes</taxon>
        <taxon>Chlorophyceae</taxon>
        <taxon>CS clade</taxon>
        <taxon>Chlamydomonadales</taxon>
        <taxon>Haematococcaceae</taxon>
        <taxon>Haematococcus</taxon>
    </lineage>
</organism>
<evidence type="ECO:0000313" key="3">
    <source>
        <dbReference type="Proteomes" id="UP000485058"/>
    </source>
</evidence>
<feature type="region of interest" description="Disordered" evidence="1">
    <location>
        <begin position="27"/>
        <end position="50"/>
    </location>
</feature>